<feature type="domain" description="KAP NTPase" evidence="2">
    <location>
        <begin position="29"/>
        <end position="378"/>
    </location>
</feature>
<gene>
    <name evidence="3" type="ORF">SAMN05421752_1393</name>
</gene>
<dbReference type="Proteomes" id="UP000185936">
    <property type="component" value="Unassembled WGS sequence"/>
</dbReference>
<keyword evidence="1" id="KW-0812">Transmembrane</keyword>
<dbReference type="InterPro" id="IPR052754">
    <property type="entry name" value="NTPase_KAP_P-loop"/>
</dbReference>
<evidence type="ECO:0000256" key="1">
    <source>
        <dbReference type="SAM" id="Phobius"/>
    </source>
</evidence>
<organism evidence="3 4">
    <name type="scientific">Natronorubrum thiooxidans</name>
    <dbReference type="NCBI Taxonomy" id="308853"/>
    <lineage>
        <taxon>Archaea</taxon>
        <taxon>Methanobacteriati</taxon>
        <taxon>Methanobacteriota</taxon>
        <taxon>Stenosarchaea group</taxon>
        <taxon>Halobacteria</taxon>
        <taxon>Halobacteriales</taxon>
        <taxon>Natrialbaceae</taxon>
        <taxon>Natronorubrum</taxon>
    </lineage>
</organism>
<dbReference type="SUPFAM" id="SSF52540">
    <property type="entry name" value="P-loop containing nucleoside triphosphate hydrolases"/>
    <property type="match status" value="1"/>
</dbReference>
<dbReference type="InterPro" id="IPR027417">
    <property type="entry name" value="P-loop_NTPase"/>
</dbReference>
<accession>A0A1N7H9X3</accession>
<dbReference type="PANTHER" id="PTHR22674">
    <property type="entry name" value="NTPASE, KAP FAMILY P-LOOP DOMAIN-CONTAINING 1"/>
    <property type="match status" value="1"/>
</dbReference>
<keyword evidence="4" id="KW-1185">Reference proteome</keyword>
<dbReference type="RefSeq" id="WP_235847877.1">
    <property type="nucleotide sequence ID" value="NZ_FTNR01000039.1"/>
</dbReference>
<keyword evidence="1" id="KW-1133">Transmembrane helix</keyword>
<dbReference type="Gene3D" id="3.40.50.300">
    <property type="entry name" value="P-loop containing nucleotide triphosphate hydrolases"/>
    <property type="match status" value="1"/>
</dbReference>
<dbReference type="EMBL" id="FTNR01000039">
    <property type="protein sequence ID" value="SIS21685.1"/>
    <property type="molecule type" value="Genomic_DNA"/>
</dbReference>
<evidence type="ECO:0000313" key="4">
    <source>
        <dbReference type="Proteomes" id="UP000185936"/>
    </source>
</evidence>
<dbReference type="Pfam" id="PF07693">
    <property type="entry name" value="KAP_NTPase"/>
    <property type="match status" value="1"/>
</dbReference>
<feature type="transmembrane region" description="Helical" evidence="1">
    <location>
        <begin position="159"/>
        <end position="180"/>
    </location>
</feature>
<keyword evidence="1" id="KW-0472">Membrane</keyword>
<name>A0A1N7H9X3_9EURY</name>
<proteinExistence type="predicted"/>
<evidence type="ECO:0000313" key="3">
    <source>
        <dbReference type="EMBL" id="SIS21685.1"/>
    </source>
</evidence>
<dbReference type="PANTHER" id="PTHR22674:SF6">
    <property type="entry name" value="NTPASE KAP FAMILY P-LOOP DOMAIN-CONTAINING PROTEIN 1"/>
    <property type="match status" value="1"/>
</dbReference>
<dbReference type="AlphaFoldDB" id="A0A1N7H9X3"/>
<reference evidence="4" key="1">
    <citation type="submission" date="2017-01" db="EMBL/GenBank/DDBJ databases">
        <authorList>
            <person name="Varghese N."/>
            <person name="Submissions S."/>
        </authorList>
    </citation>
    <scope>NUCLEOTIDE SEQUENCE [LARGE SCALE GENOMIC DNA]</scope>
    <source>
        <strain evidence="4">type strain: HArc-</strain>
    </source>
</reference>
<evidence type="ECO:0000259" key="2">
    <source>
        <dbReference type="Pfam" id="PF07693"/>
    </source>
</evidence>
<sequence>MNAEEDENRYLSDSPIENVDEDEFRHQEYVDTLERMVEDADPPWNIGVFGEWGSGKTSIIRMLYSRLRDAETDYVCVEFDAWKHAEESIRTDLLLNLDQAIGNRTGQTDEEGSDAVLGEDKITRKLYDIEEEQRGEDLSAWEEAERIITESPLVGGTTLLILGIIIVGAMVNLLNIVGLVEIADPTISSINSILSAFLFPLFVSVFIFMAGEVRQATTALRRKHPRKEWSGAYEQLFDDILEETDADKVLISIDNLDRCESDTVYDVLVSLKTFLQSEDCIYIVPCDDQALQSHIESIDTEGDYFEVQLNEREFLRKFFQTHIRIPDFIDEDIEEYAKSQNQELAEPFDDAVLDVITKAYVRNPRRINQSLNRLTTLRILSEQMEEANHLTNGRLTDNLDFLAKIMVLEEDYPSFYRELQDDPRLLEDVNDYFRGDLPDGDRKDRTEKLLGNGEEGLESETELERFLRSTLRCTVDNPKPFLQLGEPSFASALSDRDALIQNLRTNQEDEVREELQTVKLDNQPFTPYLAAIDTTLDDYTREGREGPLFSTINTLVAVFDELGEEGQENVAGVLGAYLVLDQVRDFYTDFDPEEFFPVVLNIPDPDQKMVFERFAATVATDGELRENVLEVFVENAEDVPRTAAKSLCSSLLNLGNSELEGALDTLSRGEESKKLVTPKLLERAATFVTWDGRRNRFNETEHYKQFDSQAQPRGRQYFVEELLNLESDVDNENEGQYYNQLRQELSQLEGQVTLDTGSRLFRELKQRVSSSGQDVHMVKVAINFYESYDAGTREDFGDWVADLLSRWNQRNTQQIINHASNQEVDILDDKQAVESVLDRVPEPLSNANWVAETLIPAIPEEYDDQLFEMVKRLTEDNDHTQNLMAAQIFSEYPDRFEEVQDPVLECCQRRISSANTNQTKTYLRAEAAAYNRLEDPDKEGFIKRLDSLLSGDRNDHQAFEDIWNQIEGKIEPDRKMTVARNLRSQLRSELSGNPQHNRLFPLVDVFSSLVQTGHVDEDDGEWVVERLSDTFEGSNLNNNHVSTLIDKLAEFPEYYGKEEQTLTRLESLIGNNNNNRIHQSAKNLIDALEKTGEIDGK</sequence>
<protein>
    <submittedName>
        <fullName evidence="3">KAP family P-loop domain-containing protein</fullName>
    </submittedName>
</protein>
<dbReference type="InterPro" id="IPR011646">
    <property type="entry name" value="KAP_P-loop"/>
</dbReference>
<feature type="transmembrane region" description="Helical" evidence="1">
    <location>
        <begin position="192"/>
        <end position="211"/>
    </location>
</feature>